<proteinExistence type="predicted"/>
<reference evidence="1" key="1">
    <citation type="submission" date="2023-01" db="EMBL/GenBank/DDBJ databases">
        <title>Genome assembly of the deep-sea coral Lophelia pertusa.</title>
        <authorList>
            <person name="Herrera S."/>
            <person name="Cordes E."/>
        </authorList>
    </citation>
    <scope>NUCLEOTIDE SEQUENCE</scope>
    <source>
        <strain evidence="1">USNM1676648</strain>
        <tissue evidence="1">Polyp</tissue>
    </source>
</reference>
<comment type="caution">
    <text evidence="1">The sequence shown here is derived from an EMBL/GenBank/DDBJ whole genome shotgun (WGS) entry which is preliminary data.</text>
</comment>
<evidence type="ECO:0000313" key="1">
    <source>
        <dbReference type="EMBL" id="KAJ7375311.1"/>
    </source>
</evidence>
<evidence type="ECO:0000313" key="2">
    <source>
        <dbReference type="Proteomes" id="UP001163046"/>
    </source>
</evidence>
<organism evidence="1 2">
    <name type="scientific">Desmophyllum pertusum</name>
    <dbReference type="NCBI Taxonomy" id="174260"/>
    <lineage>
        <taxon>Eukaryota</taxon>
        <taxon>Metazoa</taxon>
        <taxon>Cnidaria</taxon>
        <taxon>Anthozoa</taxon>
        <taxon>Hexacorallia</taxon>
        <taxon>Scleractinia</taxon>
        <taxon>Caryophylliina</taxon>
        <taxon>Caryophylliidae</taxon>
        <taxon>Desmophyllum</taxon>
    </lineage>
</organism>
<dbReference type="AlphaFoldDB" id="A0A9X0CTT3"/>
<name>A0A9X0CTT3_9CNID</name>
<sequence>MENASEAGPSGVSREEVLSLLDAREYDKEEDECCNDAMEAFERQRAFQSHLMTQGGSGLNPDAEGMFEFDIQPFEDRRSDRMGVHERHFITQLRQTNNFVDRPHLARAIQQGLRRAIDRVLSQDNLQDHDRLYFSLASTRLANSHMGYPMSVGDWRTHVLNSLSEEDMEAHDLMANAYPDYGHPLSRNHIQHAGNQETQSFLTSGSGVMSLITSYGFRVFEARRKEPETEETSLIRHLLPQILCFEWPDTFSPLSPCETYERGDLVARI</sequence>
<dbReference type="EMBL" id="MU826826">
    <property type="protein sequence ID" value="KAJ7375311.1"/>
    <property type="molecule type" value="Genomic_DNA"/>
</dbReference>
<gene>
    <name evidence="1" type="ORF">OS493_002059</name>
</gene>
<keyword evidence="2" id="KW-1185">Reference proteome</keyword>
<accession>A0A9X0CTT3</accession>
<protein>
    <submittedName>
        <fullName evidence="1">Uncharacterized protein</fullName>
    </submittedName>
</protein>
<dbReference type="Proteomes" id="UP001163046">
    <property type="component" value="Unassembled WGS sequence"/>
</dbReference>